<evidence type="ECO:0000256" key="1">
    <source>
        <dbReference type="ARBA" id="ARBA00004123"/>
    </source>
</evidence>
<dbReference type="InterPro" id="IPR039693">
    <property type="entry name" value="Rtr1/RPAP2"/>
</dbReference>
<evidence type="ECO:0000256" key="5">
    <source>
        <dbReference type="ARBA" id="ARBA00022801"/>
    </source>
</evidence>
<evidence type="ECO:0000256" key="6">
    <source>
        <dbReference type="ARBA" id="ARBA00022833"/>
    </source>
</evidence>
<dbReference type="GO" id="GO:0008420">
    <property type="term" value="F:RNA polymerase II CTD heptapeptide repeat phosphatase activity"/>
    <property type="evidence" value="ECO:0007669"/>
    <property type="project" value="UniProtKB-UniRule"/>
</dbReference>
<evidence type="ECO:0000256" key="12">
    <source>
        <dbReference type="RuleBase" id="RU367080"/>
    </source>
</evidence>
<dbReference type="GO" id="GO:0005737">
    <property type="term" value="C:cytoplasm"/>
    <property type="evidence" value="ECO:0007669"/>
    <property type="project" value="TreeGrafter"/>
</dbReference>
<dbReference type="GO" id="GO:0008270">
    <property type="term" value="F:zinc ion binding"/>
    <property type="evidence" value="ECO:0007669"/>
    <property type="project" value="UniProtKB-KW"/>
</dbReference>
<keyword evidence="6 12" id="KW-0862">Zinc</keyword>
<organism evidence="15 16">
    <name type="scientific">Trichoglossum hirsutum</name>
    <dbReference type="NCBI Taxonomy" id="265104"/>
    <lineage>
        <taxon>Eukaryota</taxon>
        <taxon>Fungi</taxon>
        <taxon>Dikarya</taxon>
        <taxon>Ascomycota</taxon>
        <taxon>Pezizomycotina</taxon>
        <taxon>Geoglossomycetes</taxon>
        <taxon>Geoglossales</taxon>
        <taxon>Geoglossaceae</taxon>
        <taxon>Trichoglossum</taxon>
    </lineage>
</organism>
<evidence type="ECO:0000256" key="10">
    <source>
        <dbReference type="ARBA" id="ARBA00048336"/>
    </source>
</evidence>
<feature type="compositionally biased region" description="Basic and acidic residues" evidence="13">
    <location>
        <begin position="218"/>
        <end position="237"/>
    </location>
</feature>
<comment type="subcellular location">
    <subcellularLocation>
        <location evidence="1 12">Nucleus</location>
    </subcellularLocation>
</comment>
<evidence type="ECO:0000256" key="13">
    <source>
        <dbReference type="SAM" id="MobiDB-lite"/>
    </source>
</evidence>
<keyword evidence="3 12" id="KW-0479">Metal-binding</keyword>
<evidence type="ECO:0000256" key="9">
    <source>
        <dbReference type="ARBA" id="ARBA00047761"/>
    </source>
</evidence>
<evidence type="ECO:0000256" key="2">
    <source>
        <dbReference type="ARBA" id="ARBA00005676"/>
    </source>
</evidence>
<dbReference type="AlphaFoldDB" id="A0A9P8LFC3"/>
<comment type="catalytic activity">
    <reaction evidence="9 12">
        <text>O-phospho-L-seryl-[protein] + H2O = L-seryl-[protein] + phosphate</text>
        <dbReference type="Rhea" id="RHEA:20629"/>
        <dbReference type="Rhea" id="RHEA-COMP:9863"/>
        <dbReference type="Rhea" id="RHEA-COMP:11604"/>
        <dbReference type="ChEBI" id="CHEBI:15377"/>
        <dbReference type="ChEBI" id="CHEBI:29999"/>
        <dbReference type="ChEBI" id="CHEBI:43474"/>
        <dbReference type="ChEBI" id="CHEBI:83421"/>
        <dbReference type="EC" id="3.1.3.16"/>
    </reaction>
</comment>
<dbReference type="Proteomes" id="UP000750711">
    <property type="component" value="Unassembled WGS sequence"/>
</dbReference>
<dbReference type="EMBL" id="JAGHQM010000236">
    <property type="protein sequence ID" value="KAH0563210.1"/>
    <property type="molecule type" value="Genomic_DNA"/>
</dbReference>
<dbReference type="Pfam" id="PF04181">
    <property type="entry name" value="RPAP2_Rtr1"/>
    <property type="match status" value="1"/>
</dbReference>
<comment type="similarity">
    <text evidence="2 11 12">Belongs to the RPAP2 family.</text>
</comment>
<evidence type="ECO:0000256" key="11">
    <source>
        <dbReference type="PROSITE-ProRule" id="PRU00812"/>
    </source>
</evidence>
<evidence type="ECO:0000256" key="4">
    <source>
        <dbReference type="ARBA" id="ARBA00022771"/>
    </source>
</evidence>
<keyword evidence="4 12" id="KW-0863">Zinc-finger</keyword>
<dbReference type="Gene3D" id="1.25.40.820">
    <property type="match status" value="1"/>
</dbReference>
<keyword evidence="5 12" id="KW-0378">Hydrolase</keyword>
<reference evidence="15" key="1">
    <citation type="submission" date="2021-03" db="EMBL/GenBank/DDBJ databases">
        <title>Comparative genomics and phylogenomic investigation of the class Geoglossomycetes provide insights into ecological specialization and systematics.</title>
        <authorList>
            <person name="Melie T."/>
            <person name="Pirro S."/>
            <person name="Miller A.N."/>
            <person name="Quandt A."/>
        </authorList>
    </citation>
    <scope>NUCLEOTIDE SEQUENCE</scope>
    <source>
        <strain evidence="15">CAQ_001_2017</strain>
    </source>
</reference>
<accession>A0A9P8LFC3</accession>
<dbReference type="InterPro" id="IPR007308">
    <property type="entry name" value="Rtr1/RPAP2_dom"/>
</dbReference>
<comment type="function">
    <text evidence="12">Putative RNA polymerase II subunit B1 C-terminal domain (CTD) phosphatase involved in RNA polymerase II transcription regulation.</text>
</comment>
<protein>
    <recommendedName>
        <fullName evidence="12">RNA polymerase II subunit B1 CTD phosphatase RPAP2 homolog</fullName>
        <ecNumber evidence="12">3.1.3.16</ecNumber>
    </recommendedName>
</protein>
<feature type="region of interest" description="Disordered" evidence="13">
    <location>
        <begin position="209"/>
        <end position="237"/>
    </location>
</feature>
<evidence type="ECO:0000259" key="14">
    <source>
        <dbReference type="PROSITE" id="PS51479"/>
    </source>
</evidence>
<keyword evidence="7 12" id="KW-0904">Protein phosphatase</keyword>
<dbReference type="PANTHER" id="PTHR14732:SF0">
    <property type="entry name" value="RNA POLYMERASE II SUBUNIT B1 CTD PHOSPHATASE RPAP2-RELATED"/>
    <property type="match status" value="1"/>
</dbReference>
<keyword evidence="8 12" id="KW-0539">Nucleus</keyword>
<evidence type="ECO:0000256" key="3">
    <source>
        <dbReference type="ARBA" id="ARBA00022723"/>
    </source>
</evidence>
<dbReference type="EC" id="3.1.3.16" evidence="12"/>
<evidence type="ECO:0000313" key="15">
    <source>
        <dbReference type="EMBL" id="KAH0563210.1"/>
    </source>
</evidence>
<sequence length="301" mass="33917">MLPLTASKVMPKSILKKPPARPSPSSSSLSKEEQDRQIAIYHAEIIRQRKDLEFAILNATESLIELPSAATRDPADPSRDDASTVRSLLVHFQPSDYDGLIQERNIEGKCGYVLCPRPRLLQDTEAQFRILRVGRKEGGLKVVPRESLEKWCSEACQRRAMYVRVQLSEEPAWVREATAAEIVFLDEVERKRNAEAGDHQINKLIEEMERSQIGSDESAQKREQLARERGDETGGKERVIVTIKENVGSQNAPVPPSLEDDERLDNSHLLVEGHLTKGQRIVGLRGPLEVGKDLEDDDWDI</sequence>
<dbReference type="InterPro" id="IPR038534">
    <property type="entry name" value="Rtr1/RPAP2_sf"/>
</dbReference>
<comment type="catalytic activity">
    <reaction evidence="10 12">
        <text>O-phospho-L-threonyl-[protein] + H2O = L-threonyl-[protein] + phosphate</text>
        <dbReference type="Rhea" id="RHEA:47004"/>
        <dbReference type="Rhea" id="RHEA-COMP:11060"/>
        <dbReference type="Rhea" id="RHEA-COMP:11605"/>
        <dbReference type="ChEBI" id="CHEBI:15377"/>
        <dbReference type="ChEBI" id="CHEBI:30013"/>
        <dbReference type="ChEBI" id="CHEBI:43474"/>
        <dbReference type="ChEBI" id="CHEBI:61977"/>
        <dbReference type="EC" id="3.1.3.16"/>
    </reaction>
</comment>
<dbReference type="PROSITE" id="PS51479">
    <property type="entry name" value="ZF_RTR1"/>
    <property type="match status" value="1"/>
</dbReference>
<dbReference type="GO" id="GO:0005634">
    <property type="term" value="C:nucleus"/>
    <property type="evidence" value="ECO:0007669"/>
    <property type="project" value="UniProtKB-SubCell"/>
</dbReference>
<comment type="caution">
    <text evidence="15">The sequence shown here is derived from an EMBL/GenBank/DDBJ whole genome shotgun (WGS) entry which is preliminary data.</text>
</comment>
<keyword evidence="16" id="KW-1185">Reference proteome</keyword>
<dbReference type="GO" id="GO:0043175">
    <property type="term" value="F:RNA polymerase core enzyme binding"/>
    <property type="evidence" value="ECO:0007669"/>
    <property type="project" value="UniProtKB-UniRule"/>
</dbReference>
<name>A0A9P8LFC3_9PEZI</name>
<evidence type="ECO:0000256" key="7">
    <source>
        <dbReference type="ARBA" id="ARBA00022912"/>
    </source>
</evidence>
<gene>
    <name evidence="15" type="ORF">GP486_002227</name>
</gene>
<evidence type="ECO:0000313" key="16">
    <source>
        <dbReference type="Proteomes" id="UP000750711"/>
    </source>
</evidence>
<proteinExistence type="inferred from homology"/>
<evidence type="ECO:0000256" key="8">
    <source>
        <dbReference type="ARBA" id="ARBA00023242"/>
    </source>
</evidence>
<dbReference type="PANTHER" id="PTHR14732">
    <property type="entry name" value="RNA POLYMERASE II SUBUNIT B1 CTD PHOSPHATASE RPAP2-RELATED"/>
    <property type="match status" value="1"/>
</dbReference>
<feature type="region of interest" description="Disordered" evidence="13">
    <location>
        <begin position="1"/>
        <end position="34"/>
    </location>
</feature>
<feature type="domain" description="RTR1-type" evidence="14">
    <location>
        <begin position="87"/>
        <end position="176"/>
    </location>
</feature>